<dbReference type="InterPro" id="IPR003439">
    <property type="entry name" value="ABC_transporter-like_ATP-bd"/>
</dbReference>
<evidence type="ECO:0000259" key="9">
    <source>
        <dbReference type="PROSITE" id="PS50893"/>
    </source>
</evidence>
<feature type="transmembrane region" description="Helical" evidence="8">
    <location>
        <begin position="176"/>
        <end position="193"/>
    </location>
</feature>
<feature type="transmembrane region" description="Helical" evidence="8">
    <location>
        <begin position="72"/>
        <end position="89"/>
    </location>
</feature>
<gene>
    <name evidence="11" type="ORF">HMPREF1043_0206</name>
</gene>
<dbReference type="GO" id="GO:0090374">
    <property type="term" value="P:oligopeptide export from mitochondrion"/>
    <property type="evidence" value="ECO:0007669"/>
    <property type="project" value="TreeGrafter"/>
</dbReference>
<dbReference type="PATRIC" id="fig|1095729.3.peg.2221"/>
<evidence type="ECO:0000256" key="2">
    <source>
        <dbReference type="ARBA" id="ARBA00022448"/>
    </source>
</evidence>
<protein>
    <submittedName>
        <fullName evidence="11">ABC transporter, ATP-binding protein</fullName>
    </submittedName>
</protein>
<feature type="transmembrane region" description="Helical" evidence="8">
    <location>
        <begin position="256"/>
        <end position="280"/>
    </location>
</feature>
<keyword evidence="3 8" id="KW-0812">Transmembrane</keyword>
<sequence>MQICGIFIYKIMLSRGDSMVKDIKKLIGKNFGKLYFPIFLMCLDSLGSMVTYFILYLTIIDIFNGTLNMNGVVKYTVVCLAAVILRILAYRKSYLMSFENSFEITGELRIKLANHFRKLSLGYFNKNSKGYLINTLTNDLTSFEGLLSHTLPFLIKMATMCIFLIIGTFFINYKLALAECFVIFLSIPILIFGEKTAKILEIDKRRINETMISTVLEYIGGIKVFRAYNMQASNFERLKNNMDLVRKNGISTEMKLALPTALYASLVNFIIPMTLLGGGYLFLEGDFKGESLIAFMVMGIALSGILSSFERYYIMLKKLKIASNNLDEVMKYKTFDFDNKEDEICSYSVEFKDVSFSYDDNKEVLHNISFTANEGSVTALIGESGAGKSTIMNLVARFWDVTNGEILIGNKNIKNINPDSLLASVGAVFQENILLSDTIFNNILIGNPNASYDDVIEASKIACCHDFITSLPESYNTKVAEGGTSLSGGEKQRISIARAILKNAPILLLDEFTASLDADNEMKINKAFEHLIKGKTVFVIAHRLHTIKNADQIILLNKGKIEEIGNHAELFEKKGHYYKMITKQIESKKD</sequence>
<reference evidence="11 12" key="1">
    <citation type="submission" date="2012-01" db="EMBL/GenBank/DDBJ databases">
        <authorList>
            <person name="Harkins D.M."/>
            <person name="Madupu R."/>
            <person name="Durkin A.S."/>
            <person name="Torralba M."/>
            <person name="Methe B."/>
            <person name="Sutton G.G."/>
            <person name="Nelson K.E."/>
        </authorList>
    </citation>
    <scope>NUCLEOTIDE SEQUENCE [LARGE SCALE GENOMIC DNA]</scope>
    <source>
        <strain evidence="11 12">CCUG 39159</strain>
    </source>
</reference>
<dbReference type="InterPro" id="IPR017871">
    <property type="entry name" value="ABC_transporter-like_CS"/>
</dbReference>
<feature type="domain" description="ABC transmembrane type-1" evidence="10">
    <location>
        <begin position="38"/>
        <end position="318"/>
    </location>
</feature>
<keyword evidence="12" id="KW-1185">Reference proteome</keyword>
<keyword evidence="6 8" id="KW-1133">Transmembrane helix</keyword>
<dbReference type="InterPro" id="IPR003593">
    <property type="entry name" value="AAA+_ATPase"/>
</dbReference>
<keyword evidence="7 8" id="KW-0472">Membrane</keyword>
<comment type="subcellular location">
    <subcellularLocation>
        <location evidence="1">Cell membrane</location>
        <topology evidence="1">Multi-pass membrane protein</topology>
    </subcellularLocation>
</comment>
<dbReference type="InterPro" id="IPR011527">
    <property type="entry name" value="ABC1_TM_dom"/>
</dbReference>
<dbReference type="GO" id="GO:0005886">
    <property type="term" value="C:plasma membrane"/>
    <property type="evidence" value="ECO:0007669"/>
    <property type="project" value="UniProtKB-SubCell"/>
</dbReference>
<dbReference type="Pfam" id="PF00005">
    <property type="entry name" value="ABC_tran"/>
    <property type="match status" value="1"/>
</dbReference>
<dbReference type="PROSITE" id="PS50893">
    <property type="entry name" value="ABC_TRANSPORTER_2"/>
    <property type="match status" value="1"/>
</dbReference>
<name>I0S5Q3_STRAP</name>
<evidence type="ECO:0000256" key="6">
    <source>
        <dbReference type="ARBA" id="ARBA00022989"/>
    </source>
</evidence>
<keyword evidence="2" id="KW-0813">Transport</keyword>
<dbReference type="GO" id="GO:0016887">
    <property type="term" value="F:ATP hydrolysis activity"/>
    <property type="evidence" value="ECO:0007669"/>
    <property type="project" value="InterPro"/>
</dbReference>
<dbReference type="Proteomes" id="UP000003245">
    <property type="component" value="Unassembled WGS sequence"/>
</dbReference>
<evidence type="ECO:0000256" key="4">
    <source>
        <dbReference type="ARBA" id="ARBA00022741"/>
    </source>
</evidence>
<dbReference type="InterPro" id="IPR039421">
    <property type="entry name" value="Type_1_exporter"/>
</dbReference>
<feature type="domain" description="ABC transporter" evidence="9">
    <location>
        <begin position="349"/>
        <end position="583"/>
    </location>
</feature>
<evidence type="ECO:0000256" key="3">
    <source>
        <dbReference type="ARBA" id="ARBA00022692"/>
    </source>
</evidence>
<dbReference type="PANTHER" id="PTHR43394">
    <property type="entry name" value="ATP-DEPENDENT PERMEASE MDL1, MITOCHONDRIAL"/>
    <property type="match status" value="1"/>
</dbReference>
<dbReference type="FunFam" id="3.40.50.300:FF:000287">
    <property type="entry name" value="Multidrug ABC transporter ATP-binding protein"/>
    <property type="match status" value="1"/>
</dbReference>
<dbReference type="PANTHER" id="PTHR43394:SF1">
    <property type="entry name" value="ATP-BINDING CASSETTE SUB-FAMILY B MEMBER 10, MITOCHONDRIAL"/>
    <property type="match status" value="1"/>
</dbReference>
<dbReference type="AlphaFoldDB" id="I0S5Q3"/>
<dbReference type="PROSITE" id="PS50929">
    <property type="entry name" value="ABC_TM1F"/>
    <property type="match status" value="1"/>
</dbReference>
<dbReference type="SUPFAM" id="SSF90123">
    <property type="entry name" value="ABC transporter transmembrane region"/>
    <property type="match status" value="1"/>
</dbReference>
<feature type="transmembrane region" description="Helical" evidence="8">
    <location>
        <begin position="34"/>
        <end position="60"/>
    </location>
</feature>
<keyword evidence="4" id="KW-0547">Nucleotide-binding</keyword>
<proteinExistence type="predicted"/>
<dbReference type="CDD" id="cd07346">
    <property type="entry name" value="ABC_6TM_exporters"/>
    <property type="match status" value="1"/>
</dbReference>
<feature type="transmembrane region" description="Helical" evidence="8">
    <location>
        <begin position="153"/>
        <end position="170"/>
    </location>
</feature>
<evidence type="ECO:0000256" key="1">
    <source>
        <dbReference type="ARBA" id="ARBA00004651"/>
    </source>
</evidence>
<evidence type="ECO:0000259" key="10">
    <source>
        <dbReference type="PROSITE" id="PS50929"/>
    </source>
</evidence>
<accession>I0S5Q3</accession>
<evidence type="ECO:0000313" key="12">
    <source>
        <dbReference type="Proteomes" id="UP000003245"/>
    </source>
</evidence>
<dbReference type="InterPro" id="IPR027417">
    <property type="entry name" value="P-loop_NTPase"/>
</dbReference>
<dbReference type="SMART" id="SM00382">
    <property type="entry name" value="AAA"/>
    <property type="match status" value="1"/>
</dbReference>
<dbReference type="SUPFAM" id="SSF52540">
    <property type="entry name" value="P-loop containing nucleoside triphosphate hydrolases"/>
    <property type="match status" value="1"/>
</dbReference>
<keyword evidence="5 11" id="KW-0067">ATP-binding</keyword>
<evidence type="ECO:0000256" key="7">
    <source>
        <dbReference type="ARBA" id="ARBA00023136"/>
    </source>
</evidence>
<evidence type="ECO:0000256" key="5">
    <source>
        <dbReference type="ARBA" id="ARBA00022840"/>
    </source>
</evidence>
<organism evidence="11 12">
    <name type="scientific">Streptococcus anginosus subsp. whileyi CCUG 39159</name>
    <dbReference type="NCBI Taxonomy" id="1095729"/>
    <lineage>
        <taxon>Bacteria</taxon>
        <taxon>Bacillati</taxon>
        <taxon>Bacillota</taxon>
        <taxon>Bacilli</taxon>
        <taxon>Lactobacillales</taxon>
        <taxon>Streptococcaceae</taxon>
        <taxon>Streptococcus</taxon>
        <taxon>Streptococcus anginosus group</taxon>
    </lineage>
</organism>
<dbReference type="GO" id="GO:0015421">
    <property type="term" value="F:ABC-type oligopeptide transporter activity"/>
    <property type="evidence" value="ECO:0007669"/>
    <property type="project" value="TreeGrafter"/>
</dbReference>
<feature type="transmembrane region" description="Helical" evidence="8">
    <location>
        <begin position="292"/>
        <end position="314"/>
    </location>
</feature>
<dbReference type="InterPro" id="IPR036640">
    <property type="entry name" value="ABC1_TM_sf"/>
</dbReference>
<evidence type="ECO:0000256" key="8">
    <source>
        <dbReference type="SAM" id="Phobius"/>
    </source>
</evidence>
<dbReference type="EMBL" id="AICP01000078">
    <property type="protein sequence ID" value="EID18706.1"/>
    <property type="molecule type" value="Genomic_DNA"/>
</dbReference>
<evidence type="ECO:0000313" key="11">
    <source>
        <dbReference type="EMBL" id="EID18706.1"/>
    </source>
</evidence>
<dbReference type="Pfam" id="PF00664">
    <property type="entry name" value="ABC_membrane"/>
    <property type="match status" value="1"/>
</dbReference>
<dbReference type="Gene3D" id="1.20.1560.10">
    <property type="entry name" value="ABC transporter type 1, transmembrane domain"/>
    <property type="match status" value="1"/>
</dbReference>
<comment type="caution">
    <text evidence="11">The sequence shown here is derived from an EMBL/GenBank/DDBJ whole genome shotgun (WGS) entry which is preliminary data.</text>
</comment>
<dbReference type="GO" id="GO:0005524">
    <property type="term" value="F:ATP binding"/>
    <property type="evidence" value="ECO:0007669"/>
    <property type="project" value="UniProtKB-KW"/>
</dbReference>
<dbReference type="Gene3D" id="3.40.50.300">
    <property type="entry name" value="P-loop containing nucleotide triphosphate hydrolases"/>
    <property type="match status" value="1"/>
</dbReference>
<dbReference type="PROSITE" id="PS00211">
    <property type="entry name" value="ABC_TRANSPORTER_1"/>
    <property type="match status" value="1"/>
</dbReference>